<name>A0ABY1QDS7_9BACT</name>
<gene>
    <name evidence="3" type="ORF">SAMN06265222_11183</name>
</gene>
<dbReference type="Pfam" id="PF14602">
    <property type="entry name" value="Hexapep_2"/>
    <property type="match status" value="1"/>
</dbReference>
<dbReference type="PANTHER" id="PTHR43300">
    <property type="entry name" value="ACETYLTRANSFERASE"/>
    <property type="match status" value="1"/>
</dbReference>
<dbReference type="CDD" id="cd03358">
    <property type="entry name" value="LbH_WxcM_N_like"/>
    <property type="match status" value="1"/>
</dbReference>
<dbReference type="SUPFAM" id="SSF51161">
    <property type="entry name" value="Trimeric LpxA-like enzymes"/>
    <property type="match status" value="1"/>
</dbReference>
<dbReference type="InterPro" id="IPR050179">
    <property type="entry name" value="Trans_hexapeptide_repeat"/>
</dbReference>
<feature type="compositionally biased region" description="Polar residues" evidence="2">
    <location>
        <begin position="172"/>
        <end position="189"/>
    </location>
</feature>
<evidence type="ECO:0000256" key="2">
    <source>
        <dbReference type="SAM" id="MobiDB-lite"/>
    </source>
</evidence>
<reference evidence="3 4" key="1">
    <citation type="submission" date="2017-05" db="EMBL/GenBank/DDBJ databases">
        <authorList>
            <person name="Varghese N."/>
            <person name="Submissions S."/>
        </authorList>
    </citation>
    <scope>NUCLEOTIDE SEQUENCE [LARGE SCALE GENOMIC DNA]</scope>
    <source>
        <strain evidence="3 4">DSM 25457</strain>
    </source>
</reference>
<evidence type="ECO:0000313" key="3">
    <source>
        <dbReference type="EMBL" id="SMP68569.1"/>
    </source>
</evidence>
<evidence type="ECO:0000313" key="4">
    <source>
        <dbReference type="Proteomes" id="UP001158067"/>
    </source>
</evidence>
<protein>
    <submittedName>
        <fullName evidence="3">Acetyltransferase (Isoleucine patch superfamily)</fullName>
    </submittedName>
</protein>
<dbReference type="InterPro" id="IPR011004">
    <property type="entry name" value="Trimer_LpxA-like_sf"/>
</dbReference>
<dbReference type="Proteomes" id="UP001158067">
    <property type="component" value="Unassembled WGS sequence"/>
</dbReference>
<evidence type="ECO:0000256" key="1">
    <source>
        <dbReference type="ARBA" id="ARBA00007274"/>
    </source>
</evidence>
<dbReference type="PANTHER" id="PTHR43300:SF4">
    <property type="entry name" value="ACYL-[ACYL-CARRIER-PROTEIN]--UDP-N-ACETYLGLUCOSAMINE O-ACYLTRANSFERASE"/>
    <property type="match status" value="1"/>
</dbReference>
<dbReference type="Pfam" id="PF00132">
    <property type="entry name" value="Hexapep"/>
    <property type="match status" value="1"/>
</dbReference>
<accession>A0ABY1QDS7</accession>
<comment type="caution">
    <text evidence="3">The sequence shown here is derived from an EMBL/GenBank/DDBJ whole genome shotgun (WGS) entry which is preliminary data.</text>
</comment>
<dbReference type="EMBL" id="FXUG01000011">
    <property type="protein sequence ID" value="SMP68569.1"/>
    <property type="molecule type" value="Genomic_DNA"/>
</dbReference>
<feature type="region of interest" description="Disordered" evidence="2">
    <location>
        <begin position="170"/>
        <end position="189"/>
    </location>
</feature>
<comment type="similarity">
    <text evidence="1">Belongs to the transferase hexapeptide repeat family.</text>
</comment>
<organism evidence="3 4">
    <name type="scientific">Neorhodopirellula lusitana</name>
    <dbReference type="NCBI Taxonomy" id="445327"/>
    <lineage>
        <taxon>Bacteria</taxon>
        <taxon>Pseudomonadati</taxon>
        <taxon>Planctomycetota</taxon>
        <taxon>Planctomycetia</taxon>
        <taxon>Pirellulales</taxon>
        <taxon>Pirellulaceae</taxon>
        <taxon>Neorhodopirellula</taxon>
    </lineage>
</organism>
<proteinExistence type="inferred from homology"/>
<dbReference type="Gene3D" id="2.160.10.10">
    <property type="entry name" value="Hexapeptide repeat proteins"/>
    <property type="match status" value="1"/>
</dbReference>
<keyword evidence="4" id="KW-1185">Reference proteome</keyword>
<dbReference type="InterPro" id="IPR001451">
    <property type="entry name" value="Hexapep"/>
</dbReference>
<sequence length="189" mass="19967">MIHDQALVDDLSVLGEGTDVWAYAHIMKGVQIGKRCSFGDHAFVESGAVIGNNVTVKNQVLIWEGITIEDDVFVGPRVTFTNDVFPRSPRGKSAAERYDLKSSWLVSTTVGQGASIGAGAIICPGANLGRYCMVAAGSVVTKDVPDFALVMGNPARHVGDVCSCGSKLDGPASQSTCQHCGQTPEQRNL</sequence>
<dbReference type="RefSeq" id="WP_283434052.1">
    <property type="nucleotide sequence ID" value="NZ_CAWLDM010000001.1"/>
</dbReference>